<dbReference type="GO" id="GO:0016747">
    <property type="term" value="F:acyltransferase activity, transferring groups other than amino-acyl groups"/>
    <property type="evidence" value="ECO:0007669"/>
    <property type="project" value="InterPro"/>
</dbReference>
<proteinExistence type="predicted"/>
<accession>A0A7C8MFV5</accession>
<dbReference type="Pfam" id="PF00583">
    <property type="entry name" value="Acetyltransf_1"/>
    <property type="match status" value="1"/>
</dbReference>
<keyword evidence="3" id="KW-1185">Reference proteome</keyword>
<sequence>MSLPIDFGASLLTSTRMVLPNPDKRSVFSLERCNASDMPRIFELISDAFGQHHPYLGAQFPKHDTPVGRTVGAERILAEFNGDKQATFLKVVDENGVVVAGAKWKTHDGVVPPESKVEGHWWQSKDAKDYAQHLSTVLLVNRRRKLKETDGHLLSLNFLAVDPRYQRRGAGTMLTRWGTAFADERGIEIIVEASPMSVELFTKEGFNLLDDHELPLPDKWTARPKQWIYWMVRPPKDTKG</sequence>
<dbReference type="PANTHER" id="PTHR42791:SF14">
    <property type="entry name" value="N-ACETYLTRANSFERASE DOMAIN-CONTAINING PROTEIN"/>
    <property type="match status" value="1"/>
</dbReference>
<evidence type="ECO:0000313" key="2">
    <source>
        <dbReference type="EMBL" id="KAF2877438.1"/>
    </source>
</evidence>
<protein>
    <recommendedName>
        <fullName evidence="1">N-acetyltransferase domain-containing protein</fullName>
    </recommendedName>
</protein>
<dbReference type="SUPFAM" id="SSF55729">
    <property type="entry name" value="Acyl-CoA N-acyltransferases (Nat)"/>
    <property type="match status" value="1"/>
</dbReference>
<evidence type="ECO:0000313" key="3">
    <source>
        <dbReference type="Proteomes" id="UP000481861"/>
    </source>
</evidence>
<dbReference type="InterPro" id="IPR016181">
    <property type="entry name" value="Acyl_CoA_acyltransferase"/>
</dbReference>
<dbReference type="InterPro" id="IPR000182">
    <property type="entry name" value="GNAT_dom"/>
</dbReference>
<feature type="domain" description="N-acetyltransferase" evidence="1">
    <location>
        <begin position="28"/>
        <end position="236"/>
    </location>
</feature>
<organism evidence="2 3">
    <name type="scientific">Massariosphaeria phaeospora</name>
    <dbReference type="NCBI Taxonomy" id="100035"/>
    <lineage>
        <taxon>Eukaryota</taxon>
        <taxon>Fungi</taxon>
        <taxon>Dikarya</taxon>
        <taxon>Ascomycota</taxon>
        <taxon>Pezizomycotina</taxon>
        <taxon>Dothideomycetes</taxon>
        <taxon>Pleosporomycetidae</taxon>
        <taxon>Pleosporales</taxon>
        <taxon>Pleosporales incertae sedis</taxon>
        <taxon>Massariosphaeria</taxon>
    </lineage>
</organism>
<reference evidence="2 3" key="1">
    <citation type="submission" date="2020-01" db="EMBL/GenBank/DDBJ databases">
        <authorList>
            <consortium name="DOE Joint Genome Institute"/>
            <person name="Haridas S."/>
            <person name="Albert R."/>
            <person name="Binder M."/>
            <person name="Bloem J."/>
            <person name="Labutti K."/>
            <person name="Salamov A."/>
            <person name="Andreopoulos B."/>
            <person name="Baker S.E."/>
            <person name="Barry K."/>
            <person name="Bills G."/>
            <person name="Bluhm B.H."/>
            <person name="Cannon C."/>
            <person name="Castanera R."/>
            <person name="Culley D.E."/>
            <person name="Daum C."/>
            <person name="Ezra D."/>
            <person name="Gonzalez J.B."/>
            <person name="Henrissat B."/>
            <person name="Kuo A."/>
            <person name="Liang C."/>
            <person name="Lipzen A."/>
            <person name="Lutzoni F."/>
            <person name="Magnuson J."/>
            <person name="Mondo S."/>
            <person name="Nolan M."/>
            <person name="Ohm R."/>
            <person name="Pangilinan J."/>
            <person name="Park H.-J.H."/>
            <person name="Ramirez L."/>
            <person name="Alfaro M."/>
            <person name="Sun H."/>
            <person name="Tritt A."/>
            <person name="Yoshinaga Y."/>
            <person name="Zwiers L.-H.L."/>
            <person name="Turgeon B.G."/>
            <person name="Goodwin S.B."/>
            <person name="Spatafora J.W."/>
            <person name="Crous P.W."/>
            <person name="Grigoriev I.V."/>
        </authorList>
    </citation>
    <scope>NUCLEOTIDE SEQUENCE [LARGE SCALE GENOMIC DNA]</scope>
    <source>
        <strain evidence="2 3">CBS 611.86</strain>
    </source>
</reference>
<evidence type="ECO:0000259" key="1">
    <source>
        <dbReference type="PROSITE" id="PS51186"/>
    </source>
</evidence>
<dbReference type="CDD" id="cd04301">
    <property type="entry name" value="NAT_SF"/>
    <property type="match status" value="1"/>
</dbReference>
<dbReference type="EMBL" id="JAADJZ010000002">
    <property type="protein sequence ID" value="KAF2877438.1"/>
    <property type="molecule type" value="Genomic_DNA"/>
</dbReference>
<name>A0A7C8MFV5_9PLEO</name>
<dbReference type="PANTHER" id="PTHR42791">
    <property type="entry name" value="GNAT FAMILY ACETYLTRANSFERASE"/>
    <property type="match status" value="1"/>
</dbReference>
<dbReference type="OrthoDB" id="4738875at2759"/>
<dbReference type="Gene3D" id="3.40.630.30">
    <property type="match status" value="1"/>
</dbReference>
<dbReference type="AlphaFoldDB" id="A0A7C8MFV5"/>
<dbReference type="Proteomes" id="UP000481861">
    <property type="component" value="Unassembled WGS sequence"/>
</dbReference>
<dbReference type="PROSITE" id="PS51186">
    <property type="entry name" value="GNAT"/>
    <property type="match status" value="1"/>
</dbReference>
<comment type="caution">
    <text evidence="2">The sequence shown here is derived from an EMBL/GenBank/DDBJ whole genome shotgun (WGS) entry which is preliminary data.</text>
</comment>
<dbReference type="InterPro" id="IPR052523">
    <property type="entry name" value="Trichothecene_AcTrans"/>
</dbReference>
<gene>
    <name evidence="2" type="ORF">BDV95DRAFT_147363</name>
</gene>